<keyword evidence="1" id="KW-0732">Signal</keyword>
<dbReference type="AlphaFoldDB" id="A0A091D5U2"/>
<gene>
    <name evidence="2" type="ORF">H920_12771</name>
</gene>
<evidence type="ECO:0000313" key="2">
    <source>
        <dbReference type="EMBL" id="KFO25853.1"/>
    </source>
</evidence>
<reference evidence="2 3" key="1">
    <citation type="submission" date="2013-11" db="EMBL/GenBank/DDBJ databases">
        <title>The Damaraland mole rat (Fukomys damarensis) genome and evolution of African mole rats.</title>
        <authorList>
            <person name="Gladyshev V.N."/>
            <person name="Fang X."/>
        </authorList>
    </citation>
    <scope>NUCLEOTIDE SEQUENCE [LARGE SCALE GENOMIC DNA]</scope>
    <source>
        <tissue evidence="2">Liver</tissue>
    </source>
</reference>
<protein>
    <submittedName>
        <fullName evidence="2">Uncharacterized protein</fullName>
    </submittedName>
</protein>
<accession>A0A091D5U2</accession>
<sequence length="124" mass="13593">MLAHLGFFALVKFNSVSDAQGAQEAYNREQLFQNSREGLPAGIGFAQALQISSSDDFNVTKASRFRILEHLNAESTQNLVGSASCEEKDCATGSEHCLGQKRQPQIPPLLKRTHAIACSRKSRD</sequence>
<proteinExistence type="predicted"/>
<dbReference type="EMBL" id="KN123330">
    <property type="protein sequence ID" value="KFO25853.1"/>
    <property type="molecule type" value="Genomic_DNA"/>
</dbReference>
<evidence type="ECO:0000256" key="1">
    <source>
        <dbReference type="SAM" id="SignalP"/>
    </source>
</evidence>
<feature type="signal peptide" evidence="1">
    <location>
        <begin position="1"/>
        <end position="19"/>
    </location>
</feature>
<feature type="chain" id="PRO_5001871324" evidence="1">
    <location>
        <begin position="20"/>
        <end position="124"/>
    </location>
</feature>
<organism evidence="2 3">
    <name type="scientific">Fukomys damarensis</name>
    <name type="common">Damaraland mole rat</name>
    <name type="synonym">Cryptomys damarensis</name>
    <dbReference type="NCBI Taxonomy" id="885580"/>
    <lineage>
        <taxon>Eukaryota</taxon>
        <taxon>Metazoa</taxon>
        <taxon>Chordata</taxon>
        <taxon>Craniata</taxon>
        <taxon>Vertebrata</taxon>
        <taxon>Euteleostomi</taxon>
        <taxon>Mammalia</taxon>
        <taxon>Eutheria</taxon>
        <taxon>Euarchontoglires</taxon>
        <taxon>Glires</taxon>
        <taxon>Rodentia</taxon>
        <taxon>Hystricomorpha</taxon>
        <taxon>Bathyergidae</taxon>
        <taxon>Fukomys</taxon>
    </lineage>
</organism>
<dbReference type="Proteomes" id="UP000028990">
    <property type="component" value="Unassembled WGS sequence"/>
</dbReference>
<evidence type="ECO:0000313" key="3">
    <source>
        <dbReference type="Proteomes" id="UP000028990"/>
    </source>
</evidence>
<name>A0A091D5U2_FUKDA</name>
<keyword evidence="3" id="KW-1185">Reference proteome</keyword>